<dbReference type="RefSeq" id="XP_007510115.1">
    <property type="nucleotide sequence ID" value="XM_007510053.1"/>
</dbReference>
<organism evidence="2 3">
    <name type="scientific">Bathycoccus prasinos</name>
    <dbReference type="NCBI Taxonomy" id="41875"/>
    <lineage>
        <taxon>Eukaryota</taxon>
        <taxon>Viridiplantae</taxon>
        <taxon>Chlorophyta</taxon>
        <taxon>Mamiellophyceae</taxon>
        <taxon>Mamiellales</taxon>
        <taxon>Bathycoccaceae</taxon>
        <taxon>Bathycoccus</taxon>
    </lineage>
</organism>
<dbReference type="Proteomes" id="UP000198341">
    <property type="component" value="Chromosome 11"/>
</dbReference>
<dbReference type="STRING" id="41875.K8F114"/>
<feature type="domain" description="DUF3700" evidence="1">
    <location>
        <begin position="25"/>
        <end position="300"/>
    </location>
</feature>
<dbReference type="AlphaFoldDB" id="K8F114"/>
<evidence type="ECO:0000313" key="2">
    <source>
        <dbReference type="EMBL" id="CCO18460.1"/>
    </source>
</evidence>
<gene>
    <name evidence="2" type="ordered locus">Bathy11g02190</name>
</gene>
<dbReference type="EMBL" id="FO082268">
    <property type="protein sequence ID" value="CCO18460.1"/>
    <property type="molecule type" value="Genomic_DNA"/>
</dbReference>
<dbReference type="InterPro" id="IPR024286">
    <property type="entry name" value="DUF3700"/>
</dbReference>
<dbReference type="KEGG" id="bpg:Bathy11g02190"/>
<dbReference type="OrthoDB" id="2019121at2759"/>
<dbReference type="GeneID" id="19012899"/>
<accession>K8F114</accession>
<dbReference type="PANTHER" id="PTHR45952:SF4">
    <property type="entry name" value="ALUMINUM INDUCED PROTEIN WITH YGL AND LRDR MOTIFS"/>
    <property type="match status" value="1"/>
</dbReference>
<reference evidence="2 3" key="1">
    <citation type="submission" date="2011-10" db="EMBL/GenBank/DDBJ databases">
        <authorList>
            <person name="Genoscope - CEA"/>
        </authorList>
    </citation>
    <scope>NUCLEOTIDE SEQUENCE [LARGE SCALE GENOMIC DNA]</scope>
    <source>
        <strain evidence="2 3">RCC 1105</strain>
    </source>
</reference>
<dbReference type="PANTHER" id="PTHR45952">
    <property type="entry name" value="ALUMINUM INDUCED PROTEIN WITH YGL AND LRDR MOTIFS"/>
    <property type="match status" value="1"/>
</dbReference>
<name>K8F114_9CHLO</name>
<protein>
    <recommendedName>
        <fullName evidence="1">DUF3700 domain-containing protein</fullName>
    </recommendedName>
</protein>
<dbReference type="Pfam" id="PF12481">
    <property type="entry name" value="DUF3700"/>
    <property type="match status" value="1"/>
</dbReference>
<evidence type="ECO:0000313" key="3">
    <source>
        <dbReference type="Proteomes" id="UP000198341"/>
    </source>
</evidence>
<sequence>MCLDEASSVCNPKELSHDSSNKARIFTIAEHAKRVKLLRAKRELRLRRVSKSDAFKEATRTYETFGLGAFATWVSTEHAISAVSDDEVTVMFCGDFCVPNLHTLDDMHSAFVRGEHVDAYAQVSNAQRMLDFYRWSNNFRLHERRTHKCDPALNTDFIASKLEQLAEANEAEGKRGFAFVIYDKKAHRLIVARDSTRNPMPLYWGLAPDGEKGDCLFVSTEEKNELFSECFPASSPFPKGAVFVAEGTIGWVPGEKGVACGPTKSGETAMRGFRKYGTMPVRSIPRVNSSGQMCGNVFRVESFSDMIGEVIDVHDLKRHGSYPAMIQ</sequence>
<dbReference type="eggNOG" id="ENOG502QT9K">
    <property type="taxonomic scope" value="Eukaryota"/>
</dbReference>
<evidence type="ECO:0000259" key="1">
    <source>
        <dbReference type="SMART" id="SM01172"/>
    </source>
</evidence>
<dbReference type="SMART" id="SM01172">
    <property type="entry name" value="DUF3700"/>
    <property type="match status" value="1"/>
</dbReference>
<keyword evidence="3" id="KW-1185">Reference proteome</keyword>
<proteinExistence type="predicted"/>
<dbReference type="InterPro" id="IPR044828">
    <property type="entry name" value="TSJT1-like"/>
</dbReference>